<reference evidence="2 3" key="1">
    <citation type="submission" date="2019-06" db="EMBL/GenBank/DDBJ databases">
        <title>A chromosomal-level reference genome of Carpinus fangiana (Coryloideae, Betulaceae).</title>
        <authorList>
            <person name="Yang X."/>
            <person name="Wang Z."/>
            <person name="Zhang L."/>
            <person name="Hao G."/>
            <person name="Liu J."/>
            <person name="Yang Y."/>
        </authorList>
    </citation>
    <scope>NUCLEOTIDE SEQUENCE [LARGE SCALE GENOMIC DNA]</scope>
    <source>
        <strain evidence="2">Cfa_2016G</strain>
        <tissue evidence="2">Leaf</tissue>
    </source>
</reference>
<gene>
    <name evidence="2" type="ORF">FH972_004586</name>
</gene>
<dbReference type="SUPFAM" id="SSF53756">
    <property type="entry name" value="UDP-Glycosyltransferase/glycogen phosphorylase"/>
    <property type="match status" value="1"/>
</dbReference>
<evidence type="ECO:0000256" key="1">
    <source>
        <dbReference type="SAM" id="SignalP"/>
    </source>
</evidence>
<accession>A0A5N6QLJ1</accession>
<protein>
    <recommendedName>
        <fullName evidence="4">UDP-glycosyltransferases domain-containing protein</fullName>
    </recommendedName>
</protein>
<dbReference type="OrthoDB" id="1750150at2759"/>
<proteinExistence type="predicted"/>
<feature type="chain" id="PRO_5024304334" description="UDP-glycosyltransferases domain-containing protein" evidence="1">
    <location>
        <begin position="22"/>
        <end position="95"/>
    </location>
</feature>
<dbReference type="EMBL" id="CM017322">
    <property type="protein sequence ID" value="KAE8008037.1"/>
    <property type="molecule type" value="Genomic_DNA"/>
</dbReference>
<name>A0A5N6QLJ1_9ROSI</name>
<dbReference type="Gene3D" id="3.40.50.2000">
    <property type="entry name" value="Glycogen Phosphorylase B"/>
    <property type="match status" value="2"/>
</dbReference>
<dbReference type="AlphaFoldDB" id="A0A5N6QLJ1"/>
<organism evidence="2 3">
    <name type="scientific">Carpinus fangiana</name>
    <dbReference type="NCBI Taxonomy" id="176857"/>
    <lineage>
        <taxon>Eukaryota</taxon>
        <taxon>Viridiplantae</taxon>
        <taxon>Streptophyta</taxon>
        <taxon>Embryophyta</taxon>
        <taxon>Tracheophyta</taxon>
        <taxon>Spermatophyta</taxon>
        <taxon>Magnoliopsida</taxon>
        <taxon>eudicotyledons</taxon>
        <taxon>Gunneridae</taxon>
        <taxon>Pentapetalae</taxon>
        <taxon>rosids</taxon>
        <taxon>fabids</taxon>
        <taxon>Fagales</taxon>
        <taxon>Betulaceae</taxon>
        <taxon>Carpinus</taxon>
    </lineage>
</organism>
<dbReference type="Proteomes" id="UP000327013">
    <property type="component" value="Chromosome 2"/>
</dbReference>
<evidence type="ECO:0000313" key="3">
    <source>
        <dbReference type="Proteomes" id="UP000327013"/>
    </source>
</evidence>
<sequence>MQSSWWMCLIGVGMRLSRGQAENRLILRDEVEKCLLEATLGPKAVEMKQCALKWKAAAAEAVAVGGSPDKNIQSFVDEIRMRSCGAVNSTSSTTQ</sequence>
<feature type="signal peptide" evidence="1">
    <location>
        <begin position="1"/>
        <end position="21"/>
    </location>
</feature>
<evidence type="ECO:0008006" key="4">
    <source>
        <dbReference type="Google" id="ProtNLM"/>
    </source>
</evidence>
<evidence type="ECO:0000313" key="2">
    <source>
        <dbReference type="EMBL" id="KAE8008037.1"/>
    </source>
</evidence>
<keyword evidence="3" id="KW-1185">Reference proteome</keyword>
<keyword evidence="1" id="KW-0732">Signal</keyword>